<dbReference type="Pfam" id="PF00106">
    <property type="entry name" value="adh_short"/>
    <property type="match status" value="1"/>
</dbReference>
<accession>A0A382UZC8</accession>
<gene>
    <name evidence="1" type="ORF">METZ01_LOCUS392443</name>
</gene>
<dbReference type="InterPro" id="IPR002347">
    <property type="entry name" value="SDR_fam"/>
</dbReference>
<sequence length="112" mass="11498">MSIQGRRCVVVGVGTAVGSAIARLFFASGARQVLVEDESAQGVVPAQSVADQVGSPLVGCTYGNRGSAKAVVRTAVEMLDGALDVLVLAAEANYSTGASDQSEDEWAEILRV</sequence>
<evidence type="ECO:0008006" key="2">
    <source>
        <dbReference type="Google" id="ProtNLM"/>
    </source>
</evidence>
<proteinExistence type="predicted"/>
<dbReference type="SUPFAM" id="SSF51735">
    <property type="entry name" value="NAD(P)-binding Rossmann-fold domains"/>
    <property type="match status" value="1"/>
</dbReference>
<name>A0A382UZC8_9ZZZZ</name>
<reference evidence="1" key="1">
    <citation type="submission" date="2018-05" db="EMBL/GenBank/DDBJ databases">
        <authorList>
            <person name="Lanie J.A."/>
            <person name="Ng W.-L."/>
            <person name="Kazmierczak K.M."/>
            <person name="Andrzejewski T.M."/>
            <person name="Davidsen T.M."/>
            <person name="Wayne K.J."/>
            <person name="Tettelin H."/>
            <person name="Glass J.I."/>
            <person name="Rusch D."/>
            <person name="Podicherti R."/>
            <person name="Tsui H.-C.T."/>
            <person name="Winkler M.E."/>
        </authorList>
    </citation>
    <scope>NUCLEOTIDE SEQUENCE</scope>
</reference>
<organism evidence="1">
    <name type="scientific">marine metagenome</name>
    <dbReference type="NCBI Taxonomy" id="408172"/>
    <lineage>
        <taxon>unclassified sequences</taxon>
        <taxon>metagenomes</taxon>
        <taxon>ecological metagenomes</taxon>
    </lineage>
</organism>
<evidence type="ECO:0000313" key="1">
    <source>
        <dbReference type="EMBL" id="SVD39589.1"/>
    </source>
</evidence>
<dbReference type="EMBL" id="UINC01147963">
    <property type="protein sequence ID" value="SVD39589.1"/>
    <property type="molecule type" value="Genomic_DNA"/>
</dbReference>
<dbReference type="AlphaFoldDB" id="A0A382UZC8"/>
<dbReference type="Gene3D" id="3.40.50.720">
    <property type="entry name" value="NAD(P)-binding Rossmann-like Domain"/>
    <property type="match status" value="1"/>
</dbReference>
<dbReference type="InterPro" id="IPR036291">
    <property type="entry name" value="NAD(P)-bd_dom_sf"/>
</dbReference>
<feature type="non-terminal residue" evidence="1">
    <location>
        <position position="112"/>
    </location>
</feature>
<protein>
    <recommendedName>
        <fullName evidence="2">THIF-type NAD/FAD binding fold domain-containing protein</fullName>
    </recommendedName>
</protein>